<sequence length="119" mass="13276">MDVFSTEENLAIAEKFGRVEGLCAHTMLSVQNVLTPPISLEAPTPFRIIQPSVGYLTKGKTVCGLRVQVQWRESLEQRPQRRRRESTPGVAQRGEQGCDPDYWARSSGVVVPTTNPPIR</sequence>
<evidence type="ECO:0000313" key="2">
    <source>
        <dbReference type="EMBL" id="CAD9285356.1"/>
    </source>
</evidence>
<reference evidence="2" key="1">
    <citation type="submission" date="2021-01" db="EMBL/GenBank/DDBJ databases">
        <authorList>
            <person name="Corre E."/>
            <person name="Pelletier E."/>
            <person name="Niang G."/>
            <person name="Scheremetjew M."/>
            <person name="Finn R."/>
            <person name="Kale V."/>
            <person name="Holt S."/>
            <person name="Cochrane G."/>
            <person name="Meng A."/>
            <person name="Brown T."/>
            <person name="Cohen L."/>
        </authorList>
    </citation>
    <scope>NUCLEOTIDE SEQUENCE</scope>
    <source>
        <strain evidence="2">CCMP 410</strain>
    </source>
</reference>
<organism evidence="2">
    <name type="scientific">Grammatophora oceanica</name>
    <dbReference type="NCBI Taxonomy" id="210454"/>
    <lineage>
        <taxon>Eukaryota</taxon>
        <taxon>Sar</taxon>
        <taxon>Stramenopiles</taxon>
        <taxon>Ochrophyta</taxon>
        <taxon>Bacillariophyta</taxon>
        <taxon>Fragilariophyceae</taxon>
        <taxon>Fragilariophycidae</taxon>
        <taxon>Rhabdonematales</taxon>
        <taxon>Grammatophoraceae</taxon>
        <taxon>Grammatophora</taxon>
    </lineage>
</organism>
<evidence type="ECO:0000256" key="1">
    <source>
        <dbReference type="SAM" id="MobiDB-lite"/>
    </source>
</evidence>
<gene>
    <name evidence="2" type="ORF">GOCE00092_LOCUS14142</name>
</gene>
<protein>
    <submittedName>
        <fullName evidence="2">Uncharacterized protein</fullName>
    </submittedName>
</protein>
<accession>A0A7S1Y7W9</accession>
<proteinExistence type="predicted"/>
<feature type="region of interest" description="Disordered" evidence="1">
    <location>
        <begin position="75"/>
        <end position="119"/>
    </location>
</feature>
<dbReference type="AlphaFoldDB" id="A0A7S1Y7W9"/>
<name>A0A7S1Y7W9_9STRA</name>
<dbReference type="EMBL" id="HBGK01027343">
    <property type="protein sequence ID" value="CAD9285356.1"/>
    <property type="molecule type" value="Transcribed_RNA"/>
</dbReference>